<gene>
    <name evidence="2" type="ORF">GCM10009547_09760</name>
</gene>
<dbReference type="PANTHER" id="PTHR43194:SF2">
    <property type="entry name" value="PEROXISOMAL MEMBRANE PROTEIN LPX1"/>
    <property type="match status" value="1"/>
</dbReference>
<dbReference type="PRINTS" id="PR00111">
    <property type="entry name" value="ABHYDROLASE"/>
</dbReference>
<dbReference type="Gene3D" id="3.40.50.1820">
    <property type="entry name" value="alpha/beta hydrolase"/>
    <property type="match status" value="1"/>
</dbReference>
<accession>A0ABN1GEP7</accession>
<proteinExistence type="predicted"/>
<dbReference type="Proteomes" id="UP001500957">
    <property type="component" value="Unassembled WGS sequence"/>
</dbReference>
<reference evidence="2 3" key="1">
    <citation type="journal article" date="2019" name="Int. J. Syst. Evol. Microbiol.">
        <title>The Global Catalogue of Microorganisms (GCM) 10K type strain sequencing project: providing services to taxonomists for standard genome sequencing and annotation.</title>
        <authorList>
            <consortium name="The Broad Institute Genomics Platform"/>
            <consortium name="The Broad Institute Genome Sequencing Center for Infectious Disease"/>
            <person name="Wu L."/>
            <person name="Ma J."/>
        </authorList>
    </citation>
    <scope>NUCLEOTIDE SEQUENCE [LARGE SCALE GENOMIC DNA]</scope>
    <source>
        <strain evidence="2 3">JCM 10671</strain>
    </source>
</reference>
<comment type="caution">
    <text evidence="2">The sequence shown here is derived from an EMBL/GenBank/DDBJ whole genome shotgun (WGS) entry which is preliminary data.</text>
</comment>
<dbReference type="InterPro" id="IPR000073">
    <property type="entry name" value="AB_hydrolase_1"/>
</dbReference>
<dbReference type="InterPro" id="IPR000639">
    <property type="entry name" value="Epox_hydrolase-like"/>
</dbReference>
<dbReference type="PANTHER" id="PTHR43194">
    <property type="entry name" value="HYDROLASE ALPHA/BETA FOLD FAMILY"/>
    <property type="match status" value="1"/>
</dbReference>
<keyword evidence="3" id="KW-1185">Reference proteome</keyword>
<sequence>MNSPERIDLPGAGLRLAADAAGPEDGLPVLLLHGGGQTRRSWGRALPALAEAGARAIAADLRGHGDSDWAPDATAYRPEHFAADVVAAVESISENSGGRPVLVVGASMGGVAALVAAPQLGDRLTGLVLVDVVANIRMDGARRVLDFMKSAPDGFATLEEAADAVAAYLPHRPRPSDHEGLKRNLRRRPDGRWVWHWDPRLVTADALDRVEEVHNGQLDDAAAAVRVPTLLVRGLLSDIVDEDGIAHLKGLIPQLEVVDIADAAHTAATDDNDAFVAAVLEFTHRVAAGAR</sequence>
<organism evidence="2 3">
    <name type="scientific">Sporichthya brevicatena</name>
    <dbReference type="NCBI Taxonomy" id="171442"/>
    <lineage>
        <taxon>Bacteria</taxon>
        <taxon>Bacillati</taxon>
        <taxon>Actinomycetota</taxon>
        <taxon>Actinomycetes</taxon>
        <taxon>Sporichthyales</taxon>
        <taxon>Sporichthyaceae</taxon>
        <taxon>Sporichthya</taxon>
    </lineage>
</organism>
<dbReference type="InterPro" id="IPR029058">
    <property type="entry name" value="AB_hydrolase_fold"/>
</dbReference>
<dbReference type="EMBL" id="BAAAHE010000007">
    <property type="protein sequence ID" value="GAA0609719.1"/>
    <property type="molecule type" value="Genomic_DNA"/>
</dbReference>
<dbReference type="Pfam" id="PF00561">
    <property type="entry name" value="Abhydrolase_1"/>
    <property type="match status" value="1"/>
</dbReference>
<dbReference type="RefSeq" id="WP_344602197.1">
    <property type="nucleotide sequence ID" value="NZ_BAAAHE010000007.1"/>
</dbReference>
<evidence type="ECO:0000313" key="2">
    <source>
        <dbReference type="EMBL" id="GAA0609719.1"/>
    </source>
</evidence>
<dbReference type="GO" id="GO:0016787">
    <property type="term" value="F:hydrolase activity"/>
    <property type="evidence" value="ECO:0007669"/>
    <property type="project" value="UniProtKB-KW"/>
</dbReference>
<name>A0ABN1GEP7_9ACTN</name>
<protein>
    <submittedName>
        <fullName evidence="2">Alpha/beta fold hydrolase</fullName>
    </submittedName>
</protein>
<keyword evidence="2" id="KW-0378">Hydrolase</keyword>
<dbReference type="SUPFAM" id="SSF53474">
    <property type="entry name" value="alpha/beta-Hydrolases"/>
    <property type="match status" value="1"/>
</dbReference>
<feature type="domain" description="AB hydrolase-1" evidence="1">
    <location>
        <begin position="28"/>
        <end position="267"/>
    </location>
</feature>
<dbReference type="InterPro" id="IPR050228">
    <property type="entry name" value="Carboxylesterase_BioH"/>
</dbReference>
<evidence type="ECO:0000259" key="1">
    <source>
        <dbReference type="Pfam" id="PF00561"/>
    </source>
</evidence>
<evidence type="ECO:0000313" key="3">
    <source>
        <dbReference type="Proteomes" id="UP001500957"/>
    </source>
</evidence>
<dbReference type="PRINTS" id="PR00412">
    <property type="entry name" value="EPOXHYDRLASE"/>
</dbReference>